<evidence type="ECO:0000256" key="3">
    <source>
        <dbReference type="ARBA" id="ARBA00022448"/>
    </source>
</evidence>
<reference evidence="10" key="1">
    <citation type="journal article" date="2019" name="Int. J. Syst. Evol. Microbiol.">
        <title>The Global Catalogue of Microorganisms (GCM) 10K type strain sequencing project: providing services to taxonomists for standard genome sequencing and annotation.</title>
        <authorList>
            <consortium name="The Broad Institute Genomics Platform"/>
            <consortium name="The Broad Institute Genome Sequencing Center for Infectious Disease"/>
            <person name="Wu L."/>
            <person name="Ma J."/>
        </authorList>
    </citation>
    <scope>NUCLEOTIDE SEQUENCE [LARGE SCALE GENOMIC DNA]</scope>
    <source>
        <strain evidence="10">KCTC 42805</strain>
    </source>
</reference>
<dbReference type="Pfam" id="PF02321">
    <property type="entry name" value="OEP"/>
    <property type="match status" value="2"/>
</dbReference>
<keyword evidence="5" id="KW-0812">Transmembrane</keyword>
<dbReference type="EMBL" id="JBHULN010000001">
    <property type="protein sequence ID" value="MFD2569200.1"/>
    <property type="molecule type" value="Genomic_DNA"/>
</dbReference>
<evidence type="ECO:0000313" key="10">
    <source>
        <dbReference type="Proteomes" id="UP001597469"/>
    </source>
</evidence>
<dbReference type="InterPro" id="IPR051906">
    <property type="entry name" value="TolC-like"/>
</dbReference>
<proteinExistence type="inferred from homology"/>
<keyword evidence="4" id="KW-1134">Transmembrane beta strand</keyword>
<dbReference type="RefSeq" id="WP_381517853.1">
    <property type="nucleotide sequence ID" value="NZ_JBHULN010000001.1"/>
</dbReference>
<dbReference type="InterPro" id="IPR003423">
    <property type="entry name" value="OMP_efflux"/>
</dbReference>
<evidence type="ECO:0000256" key="8">
    <source>
        <dbReference type="SAM" id="SignalP"/>
    </source>
</evidence>
<comment type="subcellular location">
    <subcellularLocation>
        <location evidence="1">Cell outer membrane</location>
    </subcellularLocation>
</comment>
<keyword evidence="3" id="KW-0813">Transport</keyword>
<evidence type="ECO:0000256" key="1">
    <source>
        <dbReference type="ARBA" id="ARBA00004442"/>
    </source>
</evidence>
<dbReference type="Proteomes" id="UP001597469">
    <property type="component" value="Unassembled WGS sequence"/>
</dbReference>
<comment type="caution">
    <text evidence="9">The sequence shown here is derived from an EMBL/GenBank/DDBJ whole genome shotgun (WGS) entry which is preliminary data.</text>
</comment>
<keyword evidence="8" id="KW-0732">Signal</keyword>
<comment type="similarity">
    <text evidence="2">Belongs to the outer membrane factor (OMF) (TC 1.B.17) family.</text>
</comment>
<evidence type="ECO:0000256" key="4">
    <source>
        <dbReference type="ARBA" id="ARBA00022452"/>
    </source>
</evidence>
<evidence type="ECO:0000313" key="9">
    <source>
        <dbReference type="EMBL" id="MFD2569200.1"/>
    </source>
</evidence>
<name>A0ABW5LX18_9BACT</name>
<dbReference type="PANTHER" id="PTHR30026">
    <property type="entry name" value="OUTER MEMBRANE PROTEIN TOLC"/>
    <property type="match status" value="1"/>
</dbReference>
<feature type="chain" id="PRO_5046087501" evidence="8">
    <location>
        <begin position="24"/>
        <end position="483"/>
    </location>
</feature>
<feature type="signal peptide" evidence="8">
    <location>
        <begin position="1"/>
        <end position="23"/>
    </location>
</feature>
<sequence length="483" mass="55093">MKRLGLFFGLLLGGCLLWQPVAAQTAPTSGRAQTDTTVFSAQTFYELIRLNHPIVKQANLFGEEARQVIVQARGAFDPKVSVLYDRKEFGQDLYFDHWQNKLTVPLWVAGIDLNVSYNRNMGKYINPEERTPSSGLTGVGLSVPIGQGLFIDARRNAVRQAKLMESLAEADRLKVVNKLLYEAAKTYWEWFLAYQQRQLLTEGYELANRRFRALRERAFLGDAATIDTTEALITVQDRLVQRQQADVEEQNARLKVSAFLWNTAGQPVELPAAAIPQEPSTTGHDETLLQTLVNQAIQQHPELVKLNVKVQQLTLEERFRKAMVQPQINVNASLLSQTPIVDANYDWTSYYALRPQNHKIGVDFVFPLFLRKERGKLREVQVKNQQTNLERQQLSRDITNTIQVAYNQLQTLSQQLLVQRQTIENQELLLQAEQQKFELGESSLFLVNARETKLIDLRVKGEELKTKYQKAIAELYFVAGTSS</sequence>
<dbReference type="Gene3D" id="1.20.1600.10">
    <property type="entry name" value="Outer membrane efflux proteins (OEP)"/>
    <property type="match status" value="1"/>
</dbReference>
<keyword evidence="6" id="KW-0472">Membrane</keyword>
<protein>
    <submittedName>
        <fullName evidence="9">TolC family protein</fullName>
    </submittedName>
</protein>
<dbReference type="PANTHER" id="PTHR30026:SF20">
    <property type="entry name" value="OUTER MEMBRANE PROTEIN TOLC"/>
    <property type="match status" value="1"/>
</dbReference>
<evidence type="ECO:0000256" key="7">
    <source>
        <dbReference type="ARBA" id="ARBA00023237"/>
    </source>
</evidence>
<accession>A0ABW5LX18</accession>
<keyword evidence="7" id="KW-0998">Cell outer membrane</keyword>
<evidence type="ECO:0000256" key="6">
    <source>
        <dbReference type="ARBA" id="ARBA00023136"/>
    </source>
</evidence>
<dbReference type="PROSITE" id="PS51257">
    <property type="entry name" value="PROKAR_LIPOPROTEIN"/>
    <property type="match status" value="1"/>
</dbReference>
<gene>
    <name evidence="9" type="ORF">ACFSUS_01060</name>
</gene>
<evidence type="ECO:0000256" key="2">
    <source>
        <dbReference type="ARBA" id="ARBA00007613"/>
    </source>
</evidence>
<evidence type="ECO:0000256" key="5">
    <source>
        <dbReference type="ARBA" id="ARBA00022692"/>
    </source>
</evidence>
<organism evidence="9 10">
    <name type="scientific">Spirosoma soli</name>
    <dbReference type="NCBI Taxonomy" id="1770529"/>
    <lineage>
        <taxon>Bacteria</taxon>
        <taxon>Pseudomonadati</taxon>
        <taxon>Bacteroidota</taxon>
        <taxon>Cytophagia</taxon>
        <taxon>Cytophagales</taxon>
        <taxon>Cytophagaceae</taxon>
        <taxon>Spirosoma</taxon>
    </lineage>
</organism>
<keyword evidence="10" id="KW-1185">Reference proteome</keyword>
<dbReference type="SUPFAM" id="SSF56954">
    <property type="entry name" value="Outer membrane efflux proteins (OEP)"/>
    <property type="match status" value="1"/>
</dbReference>